<dbReference type="EMBL" id="NEXX01000001">
    <property type="protein sequence ID" value="OUY08401.1"/>
    <property type="molecule type" value="Genomic_DNA"/>
</dbReference>
<dbReference type="Gene3D" id="2.40.420.20">
    <property type="match status" value="1"/>
</dbReference>
<dbReference type="InterPro" id="IPR006143">
    <property type="entry name" value="RND_pump_MFP"/>
</dbReference>
<dbReference type="InterPro" id="IPR058647">
    <property type="entry name" value="BSH_CzcB-like"/>
</dbReference>
<gene>
    <name evidence="3" type="ORF">CAP51_01930</name>
</gene>
<sequence>MRPKIKINSLLMFIGLHLFCMGLLGCDKSSQQQQSEKTSSTTPIDIIAADLVAVKQGYLQQKTTFTGSIQAVNHTSIQSQVSATVLQVSADVGQMVNKGQLLVQLNNQDNAARLAQAKANLAAAEAQATLDRSLMDRKKRLFDQGFIAKLEWEQSQVEYKAQLENVKAQQANVDIAAKAAQDAVIRSPISGYVTSRQVNVGQTIAMGQTLFDIVDPSQLEIKANLAASDQGKIAVGQKINFRIQGNPTLFPAQISRISPVADTVSRNIEFFARPQTSLKQLSIGAFVEGEIIQQGNIEGQLIPLASVQDVQKNPFVWVVRDNKIQRVNIDVLQLDQQQELALVKGLHADDQISLVKFTPQQQDRSVHIEK</sequence>
<name>A0A1Z9Z1P4_9GAMM</name>
<comment type="caution">
    <text evidence="3">The sequence shown here is derived from an EMBL/GenBank/DDBJ whole genome shotgun (WGS) entry which is preliminary data.</text>
</comment>
<reference evidence="3 4" key="1">
    <citation type="submission" date="2017-05" db="EMBL/GenBank/DDBJ databases">
        <title>Acinetobacter populi ANC 5415 (= PBJ7), whole genome shotgun sequencing project.</title>
        <authorList>
            <person name="Nemec A."/>
            <person name="Radolfova-Krizova L."/>
        </authorList>
    </citation>
    <scope>NUCLEOTIDE SEQUENCE [LARGE SCALE GENOMIC DNA]</scope>
    <source>
        <strain evidence="3 4">PBJ7</strain>
    </source>
</reference>
<evidence type="ECO:0000259" key="2">
    <source>
        <dbReference type="Pfam" id="PF25973"/>
    </source>
</evidence>
<organism evidence="3 4">
    <name type="scientific">Acinetobacter populi</name>
    <dbReference type="NCBI Taxonomy" id="1582270"/>
    <lineage>
        <taxon>Bacteria</taxon>
        <taxon>Pseudomonadati</taxon>
        <taxon>Pseudomonadota</taxon>
        <taxon>Gammaproteobacteria</taxon>
        <taxon>Moraxellales</taxon>
        <taxon>Moraxellaceae</taxon>
        <taxon>Acinetobacter</taxon>
    </lineage>
</organism>
<dbReference type="NCBIfam" id="TIGR01730">
    <property type="entry name" value="RND_mfp"/>
    <property type="match status" value="1"/>
</dbReference>
<accession>A0A1Z9Z1P4</accession>
<keyword evidence="4" id="KW-1185">Reference proteome</keyword>
<dbReference type="GO" id="GO:1990281">
    <property type="term" value="C:efflux pump complex"/>
    <property type="evidence" value="ECO:0007669"/>
    <property type="project" value="TreeGrafter"/>
</dbReference>
<dbReference type="PANTHER" id="PTHR30469:SF33">
    <property type="entry name" value="SLR1207 PROTEIN"/>
    <property type="match status" value="1"/>
</dbReference>
<proteinExistence type="inferred from homology"/>
<comment type="similarity">
    <text evidence="1">Belongs to the membrane fusion protein (MFP) (TC 8.A.1) family.</text>
</comment>
<evidence type="ECO:0000313" key="3">
    <source>
        <dbReference type="EMBL" id="OUY08401.1"/>
    </source>
</evidence>
<feature type="domain" description="CzcB-like barrel-sandwich hybrid" evidence="2">
    <location>
        <begin position="76"/>
        <end position="215"/>
    </location>
</feature>
<dbReference type="Gene3D" id="1.10.287.470">
    <property type="entry name" value="Helix hairpin bin"/>
    <property type="match status" value="1"/>
</dbReference>
<dbReference type="AlphaFoldDB" id="A0A1Z9Z1P4"/>
<dbReference type="Gene3D" id="2.40.30.170">
    <property type="match status" value="1"/>
</dbReference>
<protein>
    <submittedName>
        <fullName evidence="3">Efflux transporter periplasmic adaptor subunit</fullName>
    </submittedName>
</protein>
<dbReference type="GO" id="GO:0015562">
    <property type="term" value="F:efflux transmembrane transporter activity"/>
    <property type="evidence" value="ECO:0007669"/>
    <property type="project" value="TreeGrafter"/>
</dbReference>
<dbReference type="PANTHER" id="PTHR30469">
    <property type="entry name" value="MULTIDRUG RESISTANCE PROTEIN MDTA"/>
    <property type="match status" value="1"/>
</dbReference>
<dbReference type="Pfam" id="PF25973">
    <property type="entry name" value="BSH_CzcB"/>
    <property type="match status" value="1"/>
</dbReference>
<evidence type="ECO:0000256" key="1">
    <source>
        <dbReference type="ARBA" id="ARBA00009477"/>
    </source>
</evidence>
<dbReference type="Gene3D" id="2.40.50.100">
    <property type="match status" value="1"/>
</dbReference>
<dbReference type="PROSITE" id="PS51257">
    <property type="entry name" value="PROKAR_LIPOPROTEIN"/>
    <property type="match status" value="1"/>
</dbReference>
<dbReference type="RefSeq" id="WP_245809052.1">
    <property type="nucleotide sequence ID" value="NZ_NEXX01000001.1"/>
</dbReference>
<dbReference type="Proteomes" id="UP000196536">
    <property type="component" value="Unassembled WGS sequence"/>
</dbReference>
<evidence type="ECO:0000313" key="4">
    <source>
        <dbReference type="Proteomes" id="UP000196536"/>
    </source>
</evidence>
<dbReference type="SUPFAM" id="SSF111369">
    <property type="entry name" value="HlyD-like secretion proteins"/>
    <property type="match status" value="1"/>
</dbReference>